<dbReference type="RefSeq" id="WP_090094020.1">
    <property type="nucleotide sequence ID" value="NZ_CBCRVU010000001.1"/>
</dbReference>
<feature type="domain" description="Phage neck terminator protein gp12-like" evidence="1">
    <location>
        <begin position="38"/>
        <end position="153"/>
    </location>
</feature>
<organism evidence="2 3">
    <name type="scientific">Lactobacillus bombicola</name>
    <dbReference type="NCBI Taxonomy" id="1505723"/>
    <lineage>
        <taxon>Bacteria</taxon>
        <taxon>Bacillati</taxon>
        <taxon>Bacillota</taxon>
        <taxon>Bacilli</taxon>
        <taxon>Lactobacillales</taxon>
        <taxon>Lactobacillaceae</taxon>
        <taxon>Lactobacillus</taxon>
    </lineage>
</organism>
<dbReference type="Proteomes" id="UP000199599">
    <property type="component" value="Unassembled WGS sequence"/>
</dbReference>
<dbReference type="EMBL" id="FOMN01000011">
    <property type="protein sequence ID" value="SFD60668.1"/>
    <property type="molecule type" value="Genomic_DNA"/>
</dbReference>
<sequence length="184" mass="20910">MISISEAIVLSDQQLLIEILSKVTERACNTPLIAADLASGRTEYPFFTFSIIQADQEITSDWINKHRIYNCYIQVDAHADDFWQACNLSQKLFEALNDPGYRRFFSQCDIVPGQLSNSASRSVLEGVNYDYDFGFDVLFQVRAGYKFDIDQLNFDYSAETSIESVNISDLIDNQSNIEVNKGDK</sequence>
<dbReference type="InterPro" id="IPR057087">
    <property type="entry name" value="Gp12-like"/>
</dbReference>
<dbReference type="STRING" id="1505723.SAMN04487792_1556"/>
<dbReference type="Pfam" id="PF23961">
    <property type="entry name" value="Phage_tail_terminator_9"/>
    <property type="match status" value="1"/>
</dbReference>
<reference evidence="3" key="1">
    <citation type="submission" date="2016-10" db="EMBL/GenBank/DDBJ databases">
        <authorList>
            <person name="Varghese N."/>
            <person name="Submissions S."/>
        </authorList>
    </citation>
    <scope>NUCLEOTIDE SEQUENCE [LARGE SCALE GENOMIC DNA]</scope>
    <source>
        <strain evidence="3">R-53102</strain>
    </source>
</reference>
<evidence type="ECO:0000259" key="1">
    <source>
        <dbReference type="Pfam" id="PF23961"/>
    </source>
</evidence>
<dbReference type="NCBIfam" id="NF047498">
    <property type="entry name" value="LIC_12616_fam"/>
    <property type="match status" value="1"/>
</dbReference>
<name>A0A1I1TTV7_9LACO</name>
<protein>
    <recommendedName>
        <fullName evidence="1">Phage neck terminator protein gp12-like domain-containing protein</fullName>
    </recommendedName>
</protein>
<dbReference type="AlphaFoldDB" id="A0A1I1TTV7"/>
<proteinExistence type="predicted"/>
<evidence type="ECO:0000313" key="3">
    <source>
        <dbReference type="Proteomes" id="UP000199599"/>
    </source>
</evidence>
<evidence type="ECO:0000313" key="2">
    <source>
        <dbReference type="EMBL" id="SFD60668.1"/>
    </source>
</evidence>
<gene>
    <name evidence="2" type="ORF">SAMN04487792_1556</name>
</gene>
<accession>A0A1I1TTV7</accession>